<dbReference type="PANTHER" id="PTHR19325:SF560">
    <property type="entry name" value="SUSHI, VON WILLEBRAND FACTOR TYPE A, EGF AND PENTRAXIN DOMAIN-CONTAINING PROTEIN 1"/>
    <property type="match status" value="1"/>
</dbReference>
<dbReference type="InterPro" id="IPR000436">
    <property type="entry name" value="Sushi_SCR_CCP_dom"/>
</dbReference>
<dbReference type="EMBL" id="CAJOBP010000796">
    <property type="protein sequence ID" value="CAF4221815.1"/>
    <property type="molecule type" value="Genomic_DNA"/>
</dbReference>
<feature type="domain" description="Sushi" evidence="6">
    <location>
        <begin position="737"/>
        <end position="804"/>
    </location>
</feature>
<dbReference type="Gene3D" id="2.10.70.10">
    <property type="entry name" value="Complement Module, domain 1"/>
    <property type="match status" value="8"/>
</dbReference>
<feature type="domain" description="Sushi" evidence="6">
    <location>
        <begin position="486"/>
        <end position="562"/>
    </location>
</feature>
<proteinExistence type="predicted"/>
<dbReference type="SMART" id="SM00032">
    <property type="entry name" value="CCP"/>
    <property type="match status" value="8"/>
</dbReference>
<dbReference type="PANTHER" id="PTHR19325">
    <property type="entry name" value="COMPLEMENT COMPONENT-RELATED SUSHI DOMAIN-CONTAINING"/>
    <property type="match status" value="1"/>
</dbReference>
<dbReference type="PROSITE" id="PS50923">
    <property type="entry name" value="SUSHI"/>
    <property type="match status" value="7"/>
</dbReference>
<gene>
    <name evidence="8" type="ORF">TSG867_LOCUS20544</name>
    <name evidence="7" type="ORF">UJA718_LOCUS7782</name>
</gene>
<accession>A0A820CVR7</accession>
<feature type="domain" description="Sushi" evidence="6">
    <location>
        <begin position="806"/>
        <end position="882"/>
    </location>
</feature>
<feature type="domain" description="Sushi" evidence="6">
    <location>
        <begin position="570"/>
        <end position="639"/>
    </location>
</feature>
<dbReference type="InterPro" id="IPR050350">
    <property type="entry name" value="Compl-Cell_Adhes-Reg"/>
</dbReference>
<evidence type="ECO:0000313" key="7">
    <source>
        <dbReference type="EMBL" id="CAF4221815.1"/>
    </source>
</evidence>
<reference evidence="7" key="1">
    <citation type="submission" date="2021-02" db="EMBL/GenBank/DDBJ databases">
        <authorList>
            <person name="Nowell W R."/>
        </authorList>
    </citation>
    <scope>NUCLEOTIDE SEQUENCE</scope>
</reference>
<comment type="caution">
    <text evidence="5">Lacks conserved residue(s) required for the propagation of feature annotation.</text>
</comment>
<feature type="domain" description="Sushi" evidence="6">
    <location>
        <begin position="327"/>
        <end position="402"/>
    </location>
</feature>
<feature type="disulfide bond" evidence="5">
    <location>
        <begin position="373"/>
        <end position="400"/>
    </location>
</feature>
<keyword evidence="3 5" id="KW-1015">Disulfide bond</keyword>
<evidence type="ECO:0000256" key="2">
    <source>
        <dbReference type="ARBA" id="ARBA00022737"/>
    </source>
</evidence>
<dbReference type="EMBL" id="CAJOBQ010001518">
    <property type="protein sequence ID" value="CAF4494142.1"/>
    <property type="molecule type" value="Genomic_DNA"/>
</dbReference>
<evidence type="ECO:0000256" key="3">
    <source>
        <dbReference type="ARBA" id="ARBA00023157"/>
    </source>
</evidence>
<feature type="disulfide bond" evidence="5">
    <location>
        <begin position="775"/>
        <end position="802"/>
    </location>
</feature>
<evidence type="ECO:0000256" key="4">
    <source>
        <dbReference type="ARBA" id="ARBA00023180"/>
    </source>
</evidence>
<feature type="disulfide bond" evidence="5">
    <location>
        <begin position="853"/>
        <end position="880"/>
    </location>
</feature>
<name>A0A820CVR7_9BILA</name>
<organism evidence="7 9">
    <name type="scientific">Rotaria socialis</name>
    <dbReference type="NCBI Taxonomy" id="392032"/>
    <lineage>
        <taxon>Eukaryota</taxon>
        <taxon>Metazoa</taxon>
        <taxon>Spiralia</taxon>
        <taxon>Gnathifera</taxon>
        <taxon>Rotifera</taxon>
        <taxon>Eurotatoria</taxon>
        <taxon>Bdelloidea</taxon>
        <taxon>Philodinida</taxon>
        <taxon>Philodinidae</taxon>
        <taxon>Rotaria</taxon>
    </lineage>
</organism>
<feature type="disulfide bond" evidence="5">
    <location>
        <begin position="455"/>
        <end position="482"/>
    </location>
</feature>
<evidence type="ECO:0000259" key="6">
    <source>
        <dbReference type="PROSITE" id="PS50923"/>
    </source>
</evidence>
<feature type="domain" description="Sushi" evidence="6">
    <location>
        <begin position="417"/>
        <end position="484"/>
    </location>
</feature>
<dbReference type="AlphaFoldDB" id="A0A820CVR7"/>
<keyword evidence="4" id="KW-0325">Glycoprotein</keyword>
<keyword evidence="2" id="KW-0677">Repeat</keyword>
<keyword evidence="1 5" id="KW-0768">Sushi</keyword>
<sequence length="888" mass="99131">MIDPNIFGNKDETTNMSLVDFYHFQLVSFRGKKLPTNLVNSHDEHVKYPAFLINFGTYYKVLVFCYYDLGEFYQPYFPCEIVFFPDNSQTIIAIDEINQRTYKTISYGSEEQETSYAMKNFPYSIPNSLQSKNYIQLLVDSPPLGYEDLTQISLRSTRVTRRCWSIIQVITNYKMTSMDKVDDKYFDSIPKNWSLTRRDVMLGLFYYPQTAKIVLNQSIKIQSTKSNDCFTWTPKELQFNDENFQGKQALTITRMSQCSWSNGLPLVPNSRKVNVTQLETYSDGQAYGFYDIQCDPGYSLDSTIGGRITCLESGKWSSPLPVCRSMGACPISSLFDFIRTTEGIWINQSTNFIYTNGVDDDHALGGSNITIRCSNGYINVGGSSTVICTQANTWTLYPQCIPISTSTSKIATVRRSLRCGVTDDTWQFTNGYISNTTNMLVYNDNTAAGCIMVSCEPGYMIDNISQGVFECNNGTWSPRPYCSITARCSLSVLKNFFNNDSQFTGIRVVMQHIIANPNENDLALVGSWISFACTTDYTFLNGNLNVSCHADGQWSSFPKCTVESIQGISGPCSWTDDLLTVPNSHKSNTTNLKVFTNGNAYGYYDIECDPGYELDPTIGGRITCLQSGNWSKPLPVCRSMGACLMSDLLEFIQTAEGMRINQSLNFVFTNSITDDRALGGSNITVQCLNGYINVGGPLLIICTEASVWTPYPRCISISTSTLALTSDSTTISDSMLMRCGVTDDTWQFTNGYISNTTNMLVYNDNTAAGCIMVSCEPGYMIDNISQGVFKCNNGTWSPRPYCSVTARCSLPLMKIFLNNVSRVAGLQIVSQRVSENSDEDDLVLIGSYVLFACKNGYINTDGNLNVTCNADGKWTNFPICIRKSTKKV</sequence>
<feature type="domain" description="Sushi" evidence="6">
    <location>
        <begin position="256"/>
        <end position="325"/>
    </location>
</feature>
<dbReference type="CDD" id="cd00033">
    <property type="entry name" value="CCP"/>
    <property type="match status" value="3"/>
</dbReference>
<evidence type="ECO:0000313" key="8">
    <source>
        <dbReference type="EMBL" id="CAF4494142.1"/>
    </source>
</evidence>
<feature type="disulfide bond" evidence="5">
    <location>
        <begin position="533"/>
        <end position="560"/>
    </location>
</feature>
<evidence type="ECO:0000256" key="1">
    <source>
        <dbReference type="ARBA" id="ARBA00022659"/>
    </source>
</evidence>
<comment type="caution">
    <text evidence="7">The sequence shown here is derived from an EMBL/GenBank/DDBJ whole genome shotgun (WGS) entry which is preliminary data.</text>
</comment>
<dbReference type="InterPro" id="IPR035976">
    <property type="entry name" value="Sushi/SCR/CCP_sf"/>
</dbReference>
<dbReference type="Pfam" id="PF00084">
    <property type="entry name" value="Sushi"/>
    <property type="match status" value="5"/>
</dbReference>
<protein>
    <recommendedName>
        <fullName evidence="6">Sushi domain-containing protein</fullName>
    </recommendedName>
</protein>
<keyword evidence="9" id="KW-1185">Reference proteome</keyword>
<evidence type="ECO:0000313" key="9">
    <source>
        <dbReference type="Proteomes" id="UP000663873"/>
    </source>
</evidence>
<dbReference type="Proteomes" id="UP000663873">
    <property type="component" value="Unassembled WGS sequence"/>
</dbReference>
<evidence type="ECO:0000256" key="5">
    <source>
        <dbReference type="PROSITE-ProRule" id="PRU00302"/>
    </source>
</evidence>
<dbReference type="Proteomes" id="UP000663862">
    <property type="component" value="Unassembled WGS sequence"/>
</dbReference>
<dbReference type="SUPFAM" id="SSF57535">
    <property type="entry name" value="Complement control module/SCR domain"/>
    <property type="match status" value="8"/>
</dbReference>